<dbReference type="AlphaFoldDB" id="A0A2A8CYX6"/>
<keyword evidence="1" id="KW-0472">Membrane</keyword>
<evidence type="ECO:0000313" key="3">
    <source>
        <dbReference type="Proteomes" id="UP000220102"/>
    </source>
</evidence>
<gene>
    <name evidence="2" type="ORF">CRI94_06955</name>
</gene>
<evidence type="ECO:0000313" key="2">
    <source>
        <dbReference type="EMBL" id="PEN13801.1"/>
    </source>
</evidence>
<protein>
    <submittedName>
        <fullName evidence="2">Uncharacterized protein</fullName>
    </submittedName>
</protein>
<dbReference type="EMBL" id="PDEQ01000003">
    <property type="protein sequence ID" value="PEN13801.1"/>
    <property type="molecule type" value="Genomic_DNA"/>
</dbReference>
<keyword evidence="1" id="KW-1133">Transmembrane helix</keyword>
<sequence length="203" mass="21758">MGTSLPNLPNIIVPMPVAFAGVMTALFLLAVGASLAAAAHPLFAPLVVAVAAGSAHLTISSLPFRRLLWGGLAFIGFVTIPLGLLTHGVLTGGTSFDMRGMPPASLDALSTEAASDSIRYEDGFLLSFRRTEERTAAIAYQVNGRLLWASAVPKSANVDGLSQMNVYPLLWRNRVDLYAEGTGPAWLYIWKWGDAQRLFVLDE</sequence>
<organism evidence="2 3">
    <name type="scientific">Longibacter salinarum</name>
    <dbReference type="NCBI Taxonomy" id="1850348"/>
    <lineage>
        <taxon>Bacteria</taxon>
        <taxon>Pseudomonadati</taxon>
        <taxon>Rhodothermota</taxon>
        <taxon>Rhodothermia</taxon>
        <taxon>Rhodothermales</taxon>
        <taxon>Salisaetaceae</taxon>
        <taxon>Longibacter</taxon>
    </lineage>
</organism>
<feature type="transmembrane region" description="Helical" evidence="1">
    <location>
        <begin position="68"/>
        <end position="90"/>
    </location>
</feature>
<comment type="caution">
    <text evidence="2">The sequence shown here is derived from an EMBL/GenBank/DDBJ whole genome shotgun (WGS) entry which is preliminary data.</text>
</comment>
<feature type="transmembrane region" description="Helical" evidence="1">
    <location>
        <begin position="12"/>
        <end position="35"/>
    </location>
</feature>
<feature type="transmembrane region" description="Helical" evidence="1">
    <location>
        <begin position="42"/>
        <end position="62"/>
    </location>
</feature>
<dbReference type="Proteomes" id="UP000220102">
    <property type="component" value="Unassembled WGS sequence"/>
</dbReference>
<accession>A0A2A8CYX6</accession>
<name>A0A2A8CYX6_9BACT</name>
<proteinExistence type="predicted"/>
<keyword evidence="1" id="KW-0812">Transmembrane</keyword>
<reference evidence="2 3" key="1">
    <citation type="submission" date="2017-10" db="EMBL/GenBank/DDBJ databases">
        <title>Draft genome of Longibacter Salinarum.</title>
        <authorList>
            <person name="Goh K.M."/>
            <person name="Shamsir M.S."/>
            <person name="Lim S.W."/>
        </authorList>
    </citation>
    <scope>NUCLEOTIDE SEQUENCE [LARGE SCALE GENOMIC DNA]</scope>
    <source>
        <strain evidence="2 3">KCTC 52045</strain>
    </source>
</reference>
<evidence type="ECO:0000256" key="1">
    <source>
        <dbReference type="SAM" id="Phobius"/>
    </source>
</evidence>
<keyword evidence="3" id="KW-1185">Reference proteome</keyword>